<proteinExistence type="predicted"/>
<dbReference type="Proteomes" id="UP000306912">
    <property type="component" value="Unassembled WGS sequence"/>
</dbReference>
<reference evidence="1 2" key="1">
    <citation type="submission" date="2019-05" db="EMBL/GenBank/DDBJ databases">
        <title>Culicoidintestinum kansasii gen. nov., sp. nov. from the gastrointestinal tract of the biting midge, Culicoides sonorensis.</title>
        <authorList>
            <person name="Neupane S."/>
            <person name="Ghosh A."/>
            <person name="Gunther S."/>
            <person name="Martin K."/>
            <person name="Zurek L."/>
        </authorList>
    </citation>
    <scope>NUCLEOTIDE SEQUENCE [LARGE SCALE GENOMIC DNA]</scope>
    <source>
        <strain evidence="1 2">CS-1</strain>
    </source>
</reference>
<evidence type="ECO:0000313" key="1">
    <source>
        <dbReference type="EMBL" id="TLG75248.1"/>
    </source>
</evidence>
<dbReference type="InParanoid" id="A0A5R8QDH2"/>
<comment type="caution">
    <text evidence="1">The sequence shown here is derived from an EMBL/GenBank/DDBJ whole genome shotgun (WGS) entry which is preliminary data.</text>
</comment>
<dbReference type="EMBL" id="VBWP01000003">
    <property type="protein sequence ID" value="TLG75248.1"/>
    <property type="molecule type" value="Genomic_DNA"/>
</dbReference>
<keyword evidence="2" id="KW-1185">Reference proteome</keyword>
<dbReference type="RefSeq" id="WP_138190469.1">
    <property type="nucleotide sequence ID" value="NZ_VBWP01000003.1"/>
</dbReference>
<protein>
    <submittedName>
        <fullName evidence="1">Uncharacterized protein</fullName>
    </submittedName>
</protein>
<sequence length="132" mass="14882">MIANTILEYSNVDGSGSKVELRFPFGARRKLEMIEQIDINNLFAGLGDKSRTVTNDEILKIFKVGVEYGSQMTLTYEEAEELIDQVIEKMGYDVFLENLFMGLASSMVSQKQRIEMEKNMKKQKAAASKAGK</sequence>
<evidence type="ECO:0000313" key="2">
    <source>
        <dbReference type="Proteomes" id="UP000306912"/>
    </source>
</evidence>
<organism evidence="1 2">
    <name type="scientific">Culicoidibacter larvae</name>
    <dbReference type="NCBI Taxonomy" id="2579976"/>
    <lineage>
        <taxon>Bacteria</taxon>
        <taxon>Bacillati</taxon>
        <taxon>Bacillota</taxon>
        <taxon>Culicoidibacteria</taxon>
        <taxon>Culicoidibacterales</taxon>
        <taxon>Culicoidibacteraceae</taxon>
        <taxon>Culicoidibacter</taxon>
    </lineage>
</organism>
<dbReference type="AlphaFoldDB" id="A0A5R8QDH2"/>
<name>A0A5R8QDH2_9FIRM</name>
<accession>A0A5R8QDH2</accession>
<gene>
    <name evidence="1" type="ORF">FEZ08_04170</name>
</gene>